<dbReference type="EMBL" id="CP002608">
    <property type="protein sequence ID" value="AEB41877.1"/>
    <property type="molecule type" value="Genomic_DNA"/>
</dbReference>
<gene>
    <name evidence="2" type="ordered locus">G5S_0950</name>
</gene>
<name>A0AA34WIE5_CHLPE</name>
<keyword evidence="1" id="KW-0472">Membrane</keyword>
<dbReference type="Pfam" id="PF04890">
    <property type="entry name" value="DUF648"/>
    <property type="match status" value="1"/>
</dbReference>
<dbReference type="Proteomes" id="UP000008305">
    <property type="component" value="Chromosome"/>
</dbReference>
<feature type="transmembrane region" description="Helical" evidence="1">
    <location>
        <begin position="63"/>
        <end position="82"/>
    </location>
</feature>
<dbReference type="KEGG" id="cpm:G5S_0950"/>
<evidence type="ECO:0000313" key="2">
    <source>
        <dbReference type="EMBL" id="AEB41877.1"/>
    </source>
</evidence>
<keyword evidence="1" id="KW-0812">Transmembrane</keyword>
<accession>A0AA34WIE5</accession>
<dbReference type="RefSeq" id="WP_013712955.1">
    <property type="nucleotide sequence ID" value="NC_015408.1"/>
</dbReference>
<dbReference type="InterPro" id="IPR006974">
    <property type="entry name" value="DUF648"/>
</dbReference>
<proteinExistence type="predicted"/>
<keyword evidence="1" id="KW-1133">Transmembrane helix</keyword>
<reference evidence="2 3" key="1">
    <citation type="journal article" date="2011" name="J. Bacteriol.">
        <title>Genome sequence of the obligate intracellular animal pathogen Chlamydia pecorum E58.</title>
        <authorList>
            <person name="Mojica S."/>
            <person name="Huot Creasy H."/>
            <person name="Daugherty S."/>
            <person name="Read T.D."/>
            <person name="Kim T."/>
            <person name="Kaltenboeck B."/>
            <person name="Bavoil P."/>
            <person name="Myers G.S."/>
        </authorList>
    </citation>
    <scope>NUCLEOTIDE SEQUENCE [LARGE SCALE GENOMIC DNA]</scope>
    <source>
        <strain evidence="2 3">E58</strain>
    </source>
</reference>
<evidence type="ECO:0000313" key="3">
    <source>
        <dbReference type="Proteomes" id="UP000008305"/>
    </source>
</evidence>
<keyword evidence="3" id="KW-1185">Reference proteome</keyword>
<organism evidence="2 3">
    <name type="scientific">Chlamydia pecorum (strain ATCC VR-628 / DSM 29919 / E58)</name>
    <name type="common">Chlamydophila pecorum</name>
    <dbReference type="NCBI Taxonomy" id="331635"/>
    <lineage>
        <taxon>Bacteria</taxon>
        <taxon>Pseudomonadati</taxon>
        <taxon>Chlamydiota</taxon>
        <taxon>Chlamydiia</taxon>
        <taxon>Chlamydiales</taxon>
        <taxon>Chlamydiaceae</taxon>
        <taxon>Chlamydia/Chlamydophila group</taxon>
        <taxon>Chlamydia</taxon>
    </lineage>
</organism>
<evidence type="ECO:0000256" key="1">
    <source>
        <dbReference type="SAM" id="Phobius"/>
    </source>
</evidence>
<protein>
    <submittedName>
        <fullName evidence="2">Uncharacterized protein</fullName>
    </submittedName>
</protein>
<sequence length="276" mass="32076">MESITLYSWDTASLSAKCAVLLDRYFYFGGEQTQIITTDGKSYVICRRIHGSHVSLLEKVLKIISYLFLPILILALLLRTILHITYRVTFIYVDSSTPEFFFKVLAASSPTEIRHCVQNIQGMFINIPRKHIMTLPLVQNDILTKVTLSVNWEGLQLELAQRLNKISVQRGCLEKLFPCWFKRSGEEELSQDEKLWLVGDFISFLQRKYEELKMRNAYPNRLFLSYEEENYETRGYLSLFQKKQSTLGLEALRFLQSLNIISNFVVDSSGIHIFFG</sequence>
<dbReference type="AlphaFoldDB" id="A0AA34WIE5"/>